<comment type="similarity">
    <text evidence="2">Belongs to the allantoicase family.</text>
</comment>
<evidence type="ECO:0000256" key="7">
    <source>
        <dbReference type="ARBA" id="ARBA00035404"/>
    </source>
</evidence>
<dbReference type="Ensembl" id="ENSCCRT00020106251.1">
    <property type="protein sequence ID" value="ENSCCRP00020097186.1"/>
    <property type="gene ID" value="ENSCCRG00020044717.1"/>
</dbReference>
<dbReference type="AlphaFoldDB" id="A0A8C2JN41"/>
<sequence>MFSTSAKIVKPNGEKPDEFESGISQALLELEMISDLKAQLRELHITAAKEIEVGGSRKAIIIFVPVPQLKSFQKIQVRLVRELEKKFSGKHVVFIAQRRILPKPTRKSRTKNKQKRPRSRTLTNVHDAILEDLVFPSEIVGKRIRVKLDSSRLIKVHLDKAQQNNVEHKVETFSGVYKKLTGHDWCIIQLGVPGIIHGFDVDTSFFTGNYAPYTSIQAACLDQMPSFTLEGDRTGMAASPSQFEAVAQLYSDSWEELVPMIKLNPGYSESCHNYLNVTYPHRVTHIRLNIYPDGGIARLKVYGIGKTDWSTVSSQDLVDLVALVNGGVCVGYSDAHFGHPRNMIGLGRADNMGDGWETARRLDRPKVLKVNEKGILQVQGCEWAILRLGHPGIITKIEVDTNHFKGNFPDSCKIEACSLTPDEENNFIHNQWRSDKPPKWRILLSPQKLKAHHRHLFSGESVVQCGPVTHVRLVIAPDGGVSRLRLWGRPVSNNLTHPQQISKL</sequence>
<evidence type="ECO:0000256" key="4">
    <source>
        <dbReference type="ARBA" id="ARBA00023274"/>
    </source>
</evidence>
<evidence type="ECO:0000259" key="8">
    <source>
        <dbReference type="Pfam" id="PF03561"/>
    </source>
</evidence>
<evidence type="ECO:0000313" key="9">
    <source>
        <dbReference type="Ensembl" id="ENSCCRP00020097186.1"/>
    </source>
</evidence>
<dbReference type="GO" id="GO:0004037">
    <property type="term" value="F:allantoicase activity"/>
    <property type="evidence" value="ECO:0007669"/>
    <property type="project" value="InterPro"/>
</dbReference>
<dbReference type="PANTHER" id="PTHR12045:SF3">
    <property type="entry name" value="INACTIVE ALLANTOICASE-RELATED"/>
    <property type="match status" value="1"/>
</dbReference>
<dbReference type="InterPro" id="IPR005164">
    <property type="entry name" value="Allantoicase"/>
</dbReference>
<dbReference type="Pfam" id="PF03561">
    <property type="entry name" value="Allantoicase"/>
    <property type="match status" value="1"/>
</dbReference>
<dbReference type="SUPFAM" id="SSF49785">
    <property type="entry name" value="Galactose-binding domain-like"/>
    <property type="match status" value="2"/>
</dbReference>
<protein>
    <recommendedName>
        <fullName evidence="6">Small ribosomal subunit protein eS7</fullName>
    </recommendedName>
    <alternativeName>
        <fullName evidence="7">40S ribosomal protein S7</fullName>
    </alternativeName>
    <alternativeName>
        <fullName evidence="5">Allantoate amidinohydrolase</fullName>
    </alternativeName>
</protein>
<evidence type="ECO:0000256" key="6">
    <source>
        <dbReference type="ARBA" id="ARBA00035279"/>
    </source>
</evidence>
<dbReference type="HAMAP" id="MF_00813">
    <property type="entry name" value="Allantoicase"/>
    <property type="match status" value="1"/>
</dbReference>
<dbReference type="InterPro" id="IPR015908">
    <property type="entry name" value="Allantoicase_dom"/>
</dbReference>
<dbReference type="FunFam" id="2.60.120.260:FF:000077">
    <property type="entry name" value="Probable allantoicase"/>
    <property type="match status" value="1"/>
</dbReference>
<dbReference type="Pfam" id="PF01251">
    <property type="entry name" value="Ribosomal_S7e"/>
    <property type="match status" value="1"/>
</dbReference>
<dbReference type="InterPro" id="IPR047861">
    <property type="entry name" value="Ribosomal_eS7_CS"/>
</dbReference>
<comment type="similarity">
    <text evidence="1">Belongs to the eukaryotic ribosomal protein eS7 family.</text>
</comment>
<name>A0A8C2JN41_CYPCA</name>
<dbReference type="GO" id="GO:0003735">
    <property type="term" value="F:structural constituent of ribosome"/>
    <property type="evidence" value="ECO:0007669"/>
    <property type="project" value="InterPro"/>
</dbReference>
<organism evidence="9 10">
    <name type="scientific">Cyprinus carpio</name>
    <name type="common">Common carp</name>
    <dbReference type="NCBI Taxonomy" id="7962"/>
    <lineage>
        <taxon>Eukaryota</taxon>
        <taxon>Metazoa</taxon>
        <taxon>Chordata</taxon>
        <taxon>Craniata</taxon>
        <taxon>Vertebrata</taxon>
        <taxon>Euteleostomi</taxon>
        <taxon>Actinopterygii</taxon>
        <taxon>Neopterygii</taxon>
        <taxon>Teleostei</taxon>
        <taxon>Ostariophysi</taxon>
        <taxon>Cypriniformes</taxon>
        <taxon>Cyprinidae</taxon>
        <taxon>Cyprininae</taxon>
        <taxon>Cyprinus</taxon>
    </lineage>
</organism>
<proteinExistence type="inferred from homology"/>
<dbReference type="GO" id="GO:0006412">
    <property type="term" value="P:translation"/>
    <property type="evidence" value="ECO:0007669"/>
    <property type="project" value="InterPro"/>
</dbReference>
<dbReference type="GO" id="GO:0000256">
    <property type="term" value="P:allantoin catabolic process"/>
    <property type="evidence" value="ECO:0007669"/>
    <property type="project" value="InterPro"/>
</dbReference>
<accession>A0A8C2JN41</accession>
<dbReference type="Proteomes" id="UP000694701">
    <property type="component" value="Unplaced"/>
</dbReference>
<evidence type="ECO:0000313" key="10">
    <source>
        <dbReference type="Proteomes" id="UP000694701"/>
    </source>
</evidence>
<evidence type="ECO:0000256" key="1">
    <source>
        <dbReference type="ARBA" id="ARBA00007820"/>
    </source>
</evidence>
<reference evidence="9" key="1">
    <citation type="submission" date="2025-08" db="UniProtKB">
        <authorList>
            <consortium name="Ensembl"/>
        </authorList>
    </citation>
    <scope>IDENTIFICATION</scope>
</reference>
<dbReference type="NCBIfam" id="TIGR02961">
    <property type="entry name" value="allantoicase"/>
    <property type="match status" value="1"/>
</dbReference>
<dbReference type="GO" id="GO:0005840">
    <property type="term" value="C:ribosome"/>
    <property type="evidence" value="ECO:0007669"/>
    <property type="project" value="UniProtKB-KW"/>
</dbReference>
<dbReference type="Gene3D" id="2.60.120.260">
    <property type="entry name" value="Galactose-binding domain-like"/>
    <property type="match status" value="2"/>
</dbReference>
<dbReference type="InterPro" id="IPR008979">
    <property type="entry name" value="Galactose-bd-like_sf"/>
</dbReference>
<dbReference type="PANTHER" id="PTHR12045">
    <property type="entry name" value="ALLANTOICASE"/>
    <property type="match status" value="1"/>
</dbReference>
<feature type="domain" description="Allantoicase" evidence="8">
    <location>
        <begin position="326"/>
        <end position="490"/>
    </location>
</feature>
<dbReference type="PROSITE" id="PS00948">
    <property type="entry name" value="RIBOSOMAL_S7E"/>
    <property type="match status" value="1"/>
</dbReference>
<evidence type="ECO:0000256" key="2">
    <source>
        <dbReference type="ARBA" id="ARBA00009242"/>
    </source>
</evidence>
<keyword evidence="4" id="KW-0687">Ribonucleoprotein</keyword>
<keyword evidence="3" id="KW-0689">Ribosomal protein</keyword>
<evidence type="ECO:0000256" key="3">
    <source>
        <dbReference type="ARBA" id="ARBA00022980"/>
    </source>
</evidence>
<evidence type="ECO:0000256" key="5">
    <source>
        <dbReference type="ARBA" id="ARBA00031078"/>
    </source>
</evidence>
<dbReference type="GO" id="GO:1990904">
    <property type="term" value="C:ribonucleoprotein complex"/>
    <property type="evidence" value="ECO:0007669"/>
    <property type="project" value="UniProtKB-KW"/>
</dbReference>
<dbReference type="InterPro" id="IPR000554">
    <property type="entry name" value="Ribosomal_eS7"/>
</dbReference>